<reference evidence="4 6" key="2">
    <citation type="submission" date="2018-08" db="EMBL/GenBank/DDBJ databases">
        <title>Genomic Encyclopedia of Archaeal and Bacterial Type Strains, Phase II (KMG-II): from individual species to whole genera.</title>
        <authorList>
            <person name="Goeker M."/>
        </authorList>
    </citation>
    <scope>NUCLEOTIDE SEQUENCE [LARGE SCALE GENOMIC DNA]</scope>
    <source>
        <strain evidence="4 6">DSM 2261</strain>
    </source>
</reference>
<dbReference type="KEGG" id="age:AA314_05398"/>
<sequence length="399" mass="43004">METEDLRADVAIVGAGIAGASIAWWLTRMDPKLSVVLLERDTGFGSASSQLSASSIRQQFSTPVNIQMSRFGLQFLRDVPSLLAVEGEEVELGLTLPGYLFLASPAQAEALRAQNEIQRAHDARIELLEPDALAARFTWLNTADLALGTLGAGVEGWFDGPALHSAMLRSARAQGARLVRAEVTALEFEPGASSDSRRVAALRLADGRRVVCGQAVNAAGAWSRRLAATAGIELPVHARRRTVFVLSCPTSLPGCPLVIDPAGFWFRPEGRHFIFGTTPDPDADDLPLEPNLAEFDEEAWAALAHRVPAFESLRVERAWAGYYEMNLFDHNALLGLHPGFANLWCATGFSGHGMQQAPAAGRGIAELLLYGGFRTLDLSQLSVGRLAEGRRVLESNVIG</sequence>
<keyword evidence="6" id="KW-1185">Reference proteome</keyword>
<dbReference type="InterPro" id="IPR036188">
    <property type="entry name" value="FAD/NAD-bd_sf"/>
</dbReference>
<dbReference type="Gene3D" id="3.50.50.60">
    <property type="entry name" value="FAD/NAD(P)-binding domain"/>
    <property type="match status" value="1"/>
</dbReference>
<dbReference type="Proteomes" id="UP000256345">
    <property type="component" value="Unassembled WGS sequence"/>
</dbReference>
<organism evidence="3 5">
    <name type="scientific">Archangium gephyra</name>
    <dbReference type="NCBI Taxonomy" id="48"/>
    <lineage>
        <taxon>Bacteria</taxon>
        <taxon>Pseudomonadati</taxon>
        <taxon>Myxococcota</taxon>
        <taxon>Myxococcia</taxon>
        <taxon>Myxococcales</taxon>
        <taxon>Cystobacterineae</taxon>
        <taxon>Archangiaceae</taxon>
        <taxon>Archangium</taxon>
    </lineage>
</organism>
<keyword evidence="1" id="KW-0560">Oxidoreductase</keyword>
<dbReference type="Proteomes" id="UP000035579">
    <property type="component" value="Chromosome"/>
</dbReference>
<name>A0AAC8Q9W2_9BACT</name>
<dbReference type="EMBL" id="QUMU01000016">
    <property type="protein sequence ID" value="REG23554.1"/>
    <property type="molecule type" value="Genomic_DNA"/>
</dbReference>
<dbReference type="PANTHER" id="PTHR13847">
    <property type="entry name" value="SARCOSINE DEHYDROGENASE-RELATED"/>
    <property type="match status" value="1"/>
</dbReference>
<dbReference type="GO" id="GO:0032981">
    <property type="term" value="P:mitochondrial respiratory chain complex I assembly"/>
    <property type="evidence" value="ECO:0007669"/>
    <property type="project" value="TreeGrafter"/>
</dbReference>
<dbReference type="GO" id="GO:0016491">
    <property type="term" value="F:oxidoreductase activity"/>
    <property type="evidence" value="ECO:0007669"/>
    <property type="project" value="UniProtKB-KW"/>
</dbReference>
<evidence type="ECO:0000313" key="4">
    <source>
        <dbReference type="EMBL" id="REG23554.1"/>
    </source>
</evidence>
<dbReference type="Gene3D" id="3.30.9.10">
    <property type="entry name" value="D-Amino Acid Oxidase, subunit A, domain 2"/>
    <property type="match status" value="1"/>
</dbReference>
<gene>
    <name evidence="3" type="ORF">AA314_05398</name>
    <name evidence="4" type="ORF">ATI61_11622</name>
</gene>
<proteinExistence type="predicted"/>
<evidence type="ECO:0000256" key="1">
    <source>
        <dbReference type="ARBA" id="ARBA00023002"/>
    </source>
</evidence>
<evidence type="ECO:0000313" key="5">
    <source>
        <dbReference type="Proteomes" id="UP000035579"/>
    </source>
</evidence>
<dbReference type="EMBL" id="CP011509">
    <property type="protein sequence ID" value="AKJ03772.1"/>
    <property type="molecule type" value="Genomic_DNA"/>
</dbReference>
<accession>A0AAC8Q9W2</accession>
<evidence type="ECO:0000313" key="3">
    <source>
        <dbReference type="EMBL" id="AKJ03772.1"/>
    </source>
</evidence>
<dbReference type="RefSeq" id="WP_047857745.1">
    <property type="nucleotide sequence ID" value="NZ_CP011509.1"/>
</dbReference>
<dbReference type="SUPFAM" id="SSF51905">
    <property type="entry name" value="FAD/NAD(P)-binding domain"/>
    <property type="match status" value="1"/>
</dbReference>
<evidence type="ECO:0000259" key="2">
    <source>
        <dbReference type="Pfam" id="PF01266"/>
    </source>
</evidence>
<dbReference type="Pfam" id="PF01266">
    <property type="entry name" value="DAO"/>
    <property type="match status" value="1"/>
</dbReference>
<dbReference type="GO" id="GO:0005737">
    <property type="term" value="C:cytoplasm"/>
    <property type="evidence" value="ECO:0007669"/>
    <property type="project" value="TreeGrafter"/>
</dbReference>
<feature type="domain" description="FAD dependent oxidoreductase" evidence="2">
    <location>
        <begin position="9"/>
        <end position="367"/>
    </location>
</feature>
<evidence type="ECO:0000313" key="6">
    <source>
        <dbReference type="Proteomes" id="UP000256345"/>
    </source>
</evidence>
<reference evidence="3 5" key="1">
    <citation type="submission" date="2015-05" db="EMBL/GenBank/DDBJ databases">
        <title>Genome assembly of Archangium gephyra DSM 2261.</title>
        <authorList>
            <person name="Sharma G."/>
            <person name="Subramanian S."/>
        </authorList>
    </citation>
    <scope>NUCLEOTIDE SEQUENCE [LARGE SCALE GENOMIC DNA]</scope>
    <source>
        <strain evidence="3 5">DSM 2261</strain>
    </source>
</reference>
<dbReference type="InterPro" id="IPR006076">
    <property type="entry name" value="FAD-dep_OxRdtase"/>
</dbReference>
<dbReference type="PANTHER" id="PTHR13847:SF287">
    <property type="entry name" value="FAD-DEPENDENT OXIDOREDUCTASE DOMAIN-CONTAINING PROTEIN 1"/>
    <property type="match status" value="1"/>
</dbReference>
<dbReference type="AlphaFoldDB" id="A0AAC8Q9W2"/>
<protein>
    <submittedName>
        <fullName evidence="4">Glycine/D-amino acid oxidase-like deaminating enzyme</fullName>
    </submittedName>
    <submittedName>
        <fullName evidence="3">Sarcosine oxidase beta subunit</fullName>
    </submittedName>
</protein>